<name>A0A9J6ZNS2_9BACT</name>
<keyword evidence="1" id="KW-0489">Methyltransferase</keyword>
<dbReference type="PANTHER" id="PTHR43167">
    <property type="entry name" value="PUTATIVE (AFU_ORTHOLOGUE AFUA_6G01830)-RELATED"/>
    <property type="match status" value="1"/>
</dbReference>
<dbReference type="GO" id="GO:0032259">
    <property type="term" value="P:methylation"/>
    <property type="evidence" value="ECO:0007669"/>
    <property type="project" value="UniProtKB-KW"/>
</dbReference>
<protein>
    <submittedName>
        <fullName evidence="1">Class I SAM-dependent methyltransferase</fullName>
    </submittedName>
</protein>
<gene>
    <name evidence="1" type="ORF">M9189_09870</name>
</gene>
<dbReference type="InterPro" id="IPR029063">
    <property type="entry name" value="SAM-dependent_MTases_sf"/>
</dbReference>
<reference evidence="1" key="2">
    <citation type="submission" date="2022-06" db="EMBL/GenBank/DDBJ databases">
        <title>Xiashengella guii gen. nov. sp. nov., a bacterium isolated form anaerobic digestion tank.</title>
        <authorList>
            <person name="Huang H."/>
        </authorList>
    </citation>
    <scope>NUCLEOTIDE SEQUENCE</scope>
    <source>
        <strain evidence="1">Ai-910</strain>
    </source>
</reference>
<accession>A0A9J6ZNS2</accession>
<sequence>MNLFQAKRYLGYYLRPNHWRGYGIQSPFAFDFAGNLLREKHPYYDFAKIEAWRAALKRSKETIEILDLGAGGQKQPRRKRRLSSIVSRGATPPKYGQLMYRIACRFGASNILELGTSCGISTLYLAMPYKKGKTITIEGCPETAKVAKAGFDRLGADHIDLRVGSFDELLPQALKDLPRPDIVFFDGDHREESTMRYFEQCLPYIHNESIFVFDDIHWSPEMERAWNNITKHPKVKLSFDLMRIGIVFFRRENQKEHFVLRY</sequence>
<evidence type="ECO:0000313" key="2">
    <source>
        <dbReference type="Proteomes" id="UP001056426"/>
    </source>
</evidence>
<organism evidence="1 2">
    <name type="scientific">Xiashengella succiniciproducens</name>
    <dbReference type="NCBI Taxonomy" id="2949635"/>
    <lineage>
        <taxon>Bacteria</taxon>
        <taxon>Pseudomonadati</taxon>
        <taxon>Bacteroidota</taxon>
        <taxon>Bacteroidia</taxon>
        <taxon>Marinilabiliales</taxon>
        <taxon>Marinilabiliaceae</taxon>
        <taxon>Xiashengella</taxon>
    </lineage>
</organism>
<evidence type="ECO:0000313" key="1">
    <source>
        <dbReference type="EMBL" id="URW79159.1"/>
    </source>
</evidence>
<dbReference type="Gene3D" id="3.40.50.150">
    <property type="entry name" value="Vaccinia Virus protein VP39"/>
    <property type="match status" value="1"/>
</dbReference>
<dbReference type="SUPFAM" id="SSF53335">
    <property type="entry name" value="S-adenosyl-L-methionine-dependent methyltransferases"/>
    <property type="match status" value="1"/>
</dbReference>
<dbReference type="EMBL" id="CP098400">
    <property type="protein sequence ID" value="URW79159.1"/>
    <property type="molecule type" value="Genomic_DNA"/>
</dbReference>
<dbReference type="CDD" id="cd02440">
    <property type="entry name" value="AdoMet_MTases"/>
    <property type="match status" value="1"/>
</dbReference>
<reference evidence="1" key="1">
    <citation type="submission" date="2022-05" db="EMBL/GenBank/DDBJ databases">
        <authorList>
            <person name="Sun X."/>
        </authorList>
    </citation>
    <scope>NUCLEOTIDE SEQUENCE</scope>
    <source>
        <strain evidence="1">Ai-910</strain>
    </source>
</reference>
<keyword evidence="1" id="KW-0808">Transferase</keyword>
<dbReference type="PANTHER" id="PTHR43167:SF1">
    <property type="entry name" value="PUTATIVE (AFU_ORTHOLOGUE AFUA_6G01830)-RELATED"/>
    <property type="match status" value="1"/>
</dbReference>
<keyword evidence="2" id="KW-1185">Reference proteome</keyword>
<dbReference type="Proteomes" id="UP001056426">
    <property type="component" value="Chromosome"/>
</dbReference>
<dbReference type="Pfam" id="PF13578">
    <property type="entry name" value="Methyltransf_24"/>
    <property type="match status" value="1"/>
</dbReference>
<dbReference type="AlphaFoldDB" id="A0A9J6ZNS2"/>
<proteinExistence type="predicted"/>
<dbReference type="KEGG" id="alkq:M9189_09870"/>
<dbReference type="RefSeq" id="WP_250722819.1">
    <property type="nucleotide sequence ID" value="NZ_CP098400.1"/>
</dbReference>
<dbReference type="GO" id="GO:0008168">
    <property type="term" value="F:methyltransferase activity"/>
    <property type="evidence" value="ECO:0007669"/>
    <property type="project" value="UniProtKB-KW"/>
</dbReference>